<dbReference type="Pfam" id="PF10025">
    <property type="entry name" value="DUF2267"/>
    <property type="match status" value="1"/>
</dbReference>
<proteinExistence type="predicted"/>
<dbReference type="RefSeq" id="WP_235916333.1">
    <property type="nucleotide sequence ID" value="NZ_BJZP01000001.1"/>
</dbReference>
<evidence type="ECO:0000313" key="1">
    <source>
        <dbReference type="EMBL" id="GEO83229.1"/>
    </source>
</evidence>
<keyword evidence="2" id="KW-1185">Reference proteome</keyword>
<reference evidence="1 2" key="1">
    <citation type="submission" date="2019-07" db="EMBL/GenBank/DDBJ databases">
        <title>Whole genome shotgun sequence of Rhizobium naphthalenivorans NBRC 107585.</title>
        <authorList>
            <person name="Hosoyama A."/>
            <person name="Uohara A."/>
            <person name="Ohji S."/>
            <person name="Ichikawa N."/>
        </authorList>
    </citation>
    <scope>NUCLEOTIDE SEQUENCE [LARGE SCALE GENOMIC DNA]</scope>
    <source>
        <strain evidence="1 2">NBRC 107585</strain>
    </source>
</reference>
<accession>A0A512HCP5</accession>
<dbReference type="Gene3D" id="1.10.490.110">
    <property type="entry name" value="Uncharacterized conserved protein DUF2267"/>
    <property type="match status" value="1"/>
</dbReference>
<organism evidence="1 2">
    <name type="scientific">Ciceribacter naphthalenivorans</name>
    <dbReference type="NCBI Taxonomy" id="1118451"/>
    <lineage>
        <taxon>Bacteria</taxon>
        <taxon>Pseudomonadati</taxon>
        <taxon>Pseudomonadota</taxon>
        <taxon>Alphaproteobacteria</taxon>
        <taxon>Hyphomicrobiales</taxon>
        <taxon>Rhizobiaceae</taxon>
        <taxon>Ciceribacter</taxon>
    </lineage>
</organism>
<name>A0A512HCP5_9HYPH</name>
<dbReference type="EMBL" id="BJZP01000001">
    <property type="protein sequence ID" value="GEO83229.1"/>
    <property type="molecule type" value="Genomic_DNA"/>
</dbReference>
<evidence type="ECO:0008006" key="3">
    <source>
        <dbReference type="Google" id="ProtNLM"/>
    </source>
</evidence>
<comment type="caution">
    <text evidence="1">The sequence shown here is derived from an EMBL/GenBank/DDBJ whole genome shotgun (WGS) entry which is preliminary data.</text>
</comment>
<dbReference type="AlphaFoldDB" id="A0A512HCP5"/>
<dbReference type="Proteomes" id="UP000321717">
    <property type="component" value="Unassembled WGS sequence"/>
</dbReference>
<protein>
    <recommendedName>
        <fullName evidence="3">DUF2267 domain-containing protein</fullName>
    </recommendedName>
</protein>
<evidence type="ECO:0000313" key="2">
    <source>
        <dbReference type="Proteomes" id="UP000321717"/>
    </source>
</evidence>
<dbReference type="InterPro" id="IPR018727">
    <property type="entry name" value="DUF2267"/>
</dbReference>
<dbReference type="InterPro" id="IPR038282">
    <property type="entry name" value="DUF2267_sf"/>
</dbReference>
<gene>
    <name evidence="1" type="ORF">RNA01_01610</name>
</gene>
<sequence>MVELRDLSGLSTTHQTYTMLQAVLQVFRARLTFAQAIAFVAVLPPVLRAIFVSDWDVDAPRRDFASREAMTAEVRALRPDHNFSTASAILDVATVLRRHVDREAFERAIVCLPDGARAFWDA</sequence>